<dbReference type="GeneID" id="300576124"/>
<proteinExistence type="predicted"/>
<organism evidence="1 2">
    <name type="scientific">Trichoderma ghanense</name>
    <dbReference type="NCBI Taxonomy" id="65468"/>
    <lineage>
        <taxon>Eukaryota</taxon>
        <taxon>Fungi</taxon>
        <taxon>Dikarya</taxon>
        <taxon>Ascomycota</taxon>
        <taxon>Pezizomycotina</taxon>
        <taxon>Sordariomycetes</taxon>
        <taxon>Hypocreomycetidae</taxon>
        <taxon>Hypocreales</taxon>
        <taxon>Hypocreaceae</taxon>
        <taxon>Trichoderma</taxon>
    </lineage>
</organism>
<evidence type="ECO:0000313" key="1">
    <source>
        <dbReference type="EMBL" id="TFB03430.1"/>
    </source>
</evidence>
<protein>
    <submittedName>
        <fullName evidence="1">Uncharacterized protein</fullName>
    </submittedName>
</protein>
<sequence>MAGISCRVPPGLVDDSQLALVRLCFDELSDAGELVLGRLTSPVLVWRAGPSPGEVQTEQ</sequence>
<dbReference type="RefSeq" id="XP_073559631.1">
    <property type="nucleotide sequence ID" value="XM_073701674.1"/>
</dbReference>
<name>A0ABY2H7U0_9HYPO</name>
<accession>A0ABY2H7U0</accession>
<reference evidence="1 2" key="1">
    <citation type="submission" date="2018-01" db="EMBL/GenBank/DDBJ databases">
        <title>Genome characterization of the sugarcane-associated fungus Trichoderma ghanense CCMA-1212 and their application in lignocelulose bioconversion.</title>
        <authorList>
            <person name="Steindorff A.S."/>
            <person name="Mendes T.D."/>
            <person name="Vilela E.S.D."/>
            <person name="Rodrigues D.S."/>
            <person name="Formighieri E.F."/>
            <person name="Melo I.S."/>
            <person name="Favaro L.C.L."/>
        </authorList>
    </citation>
    <scope>NUCLEOTIDE SEQUENCE [LARGE SCALE GENOMIC DNA]</scope>
    <source>
        <strain evidence="1 2">CCMA-1212</strain>
    </source>
</reference>
<dbReference type="EMBL" id="PPTA01000005">
    <property type="protein sequence ID" value="TFB03430.1"/>
    <property type="molecule type" value="Genomic_DNA"/>
</dbReference>
<dbReference type="Proteomes" id="UP001642720">
    <property type="component" value="Unassembled WGS sequence"/>
</dbReference>
<keyword evidence="2" id="KW-1185">Reference proteome</keyword>
<gene>
    <name evidence="1" type="ORF">CCMA1212_004367</name>
</gene>
<comment type="caution">
    <text evidence="1">The sequence shown here is derived from an EMBL/GenBank/DDBJ whole genome shotgun (WGS) entry which is preliminary data.</text>
</comment>
<evidence type="ECO:0000313" key="2">
    <source>
        <dbReference type="Proteomes" id="UP001642720"/>
    </source>
</evidence>